<evidence type="ECO:0000313" key="2">
    <source>
        <dbReference type="Proteomes" id="UP001162992"/>
    </source>
</evidence>
<reference evidence="2" key="1">
    <citation type="journal article" date="2024" name="Proc. Natl. Acad. Sci. U.S.A.">
        <title>Extraordinary preservation of gene collinearity over three hundred million years revealed in homosporous lycophytes.</title>
        <authorList>
            <person name="Li C."/>
            <person name="Wickell D."/>
            <person name="Kuo L.Y."/>
            <person name="Chen X."/>
            <person name="Nie B."/>
            <person name="Liao X."/>
            <person name="Peng D."/>
            <person name="Ji J."/>
            <person name="Jenkins J."/>
            <person name="Williams M."/>
            <person name="Shu S."/>
            <person name="Plott C."/>
            <person name="Barry K."/>
            <person name="Rajasekar S."/>
            <person name="Grimwood J."/>
            <person name="Han X."/>
            <person name="Sun S."/>
            <person name="Hou Z."/>
            <person name="He W."/>
            <person name="Dai G."/>
            <person name="Sun C."/>
            <person name="Schmutz J."/>
            <person name="Leebens-Mack J.H."/>
            <person name="Li F.W."/>
            <person name="Wang L."/>
        </authorList>
    </citation>
    <scope>NUCLEOTIDE SEQUENCE [LARGE SCALE GENOMIC DNA]</scope>
    <source>
        <strain evidence="2">cv. PW_Plant_1</strain>
    </source>
</reference>
<proteinExistence type="predicted"/>
<organism evidence="1 2">
    <name type="scientific">Diphasiastrum complanatum</name>
    <name type="common">Issler's clubmoss</name>
    <name type="synonym">Lycopodium complanatum</name>
    <dbReference type="NCBI Taxonomy" id="34168"/>
    <lineage>
        <taxon>Eukaryota</taxon>
        <taxon>Viridiplantae</taxon>
        <taxon>Streptophyta</taxon>
        <taxon>Embryophyta</taxon>
        <taxon>Tracheophyta</taxon>
        <taxon>Lycopodiopsida</taxon>
        <taxon>Lycopodiales</taxon>
        <taxon>Lycopodiaceae</taxon>
        <taxon>Lycopodioideae</taxon>
        <taxon>Diphasiastrum</taxon>
    </lineage>
</organism>
<gene>
    <name evidence="1" type="ORF">O6H91_01G107900</name>
</gene>
<protein>
    <submittedName>
        <fullName evidence="1">Uncharacterized protein</fullName>
    </submittedName>
</protein>
<accession>A0ACC2EUK0</accession>
<sequence>MLLGITIRNKIEERRWGAMALCNSPFLKSVFPASQQQQQLCGSRPNYPLKALKVTLRLESFSCRAMSSGGPGEDSSSVTRRDESDANEAFNSLDDDEFKAGSREKSAENSIGGTGQRFMDDIGLQHHERKPNVGFDPGKIKEQAKDSSLSSLEGTALSTPYGFGPYSHQLVEAEEDKSRISCEGFLSDGSEREAHNGSVVDADNQWKNVFPAYMQSRKDDSAVSGEDTVIGDGKNGCAGVNGTAAAKAAAAATASAKELEDRVNAFMIPELSPSVSAPPPSTAQHPTEGGINLTDLISYDPIWAAIRAEARLEAEREPLLSSFLYASILAHPCFERSLGFVLANRLKNATLLSTQLMDVLDDVFMHDSNIRQAIRLDVQAVKDRDPSCKSYSSALLYLKGYHALQSYRVAHALWERGQHVLALALQSRISEVFAVDIHPAARIGKAILLDHGTGVVIGETAVVGDRVSMLQGVTLGGTGKEAGDRHPKIGEGVLIGAGATILGNIKVGRGAMVAAGSLVLKDVAPHSMVAGTPARAIGTLEEPTPSLTMKHDATKNFCQELVGSNGVNAEDHLYGGAGI</sequence>
<keyword evidence="2" id="KW-1185">Reference proteome</keyword>
<dbReference type="EMBL" id="CM055092">
    <property type="protein sequence ID" value="KAJ7570136.1"/>
    <property type="molecule type" value="Genomic_DNA"/>
</dbReference>
<comment type="caution">
    <text evidence="1">The sequence shown here is derived from an EMBL/GenBank/DDBJ whole genome shotgun (WGS) entry which is preliminary data.</text>
</comment>
<evidence type="ECO:0000313" key="1">
    <source>
        <dbReference type="EMBL" id="KAJ7570136.1"/>
    </source>
</evidence>
<dbReference type="Proteomes" id="UP001162992">
    <property type="component" value="Chromosome 1"/>
</dbReference>
<name>A0ACC2EUK0_DIPCM</name>